<dbReference type="InterPro" id="IPR050117">
    <property type="entry name" value="MAPK"/>
</dbReference>
<dbReference type="EMBL" id="JAHRIN010017128">
    <property type="protein sequence ID" value="MEQ2196855.1"/>
    <property type="molecule type" value="Genomic_DNA"/>
</dbReference>
<evidence type="ECO:0000256" key="2">
    <source>
        <dbReference type="ARBA" id="ARBA00022840"/>
    </source>
</evidence>
<reference evidence="4 5" key="1">
    <citation type="submission" date="2021-06" db="EMBL/GenBank/DDBJ databases">
        <authorList>
            <person name="Palmer J.M."/>
        </authorList>
    </citation>
    <scope>NUCLEOTIDE SEQUENCE [LARGE SCALE GENOMIC DNA]</scope>
    <source>
        <strain evidence="4 5">XC_2019</strain>
        <tissue evidence="4">Muscle</tissue>
    </source>
</reference>
<evidence type="ECO:0000313" key="4">
    <source>
        <dbReference type="EMBL" id="MEQ2196855.1"/>
    </source>
</evidence>
<proteinExistence type="predicted"/>
<keyword evidence="2" id="KW-0067">ATP-binding</keyword>
<accession>A0ABV0QM31</accession>
<dbReference type="PANTHER" id="PTHR24055">
    <property type="entry name" value="MITOGEN-ACTIVATED PROTEIN KINASE"/>
    <property type="match status" value="1"/>
</dbReference>
<evidence type="ECO:0000313" key="5">
    <source>
        <dbReference type="Proteomes" id="UP001434883"/>
    </source>
</evidence>
<keyword evidence="5" id="KW-1185">Reference proteome</keyword>
<dbReference type="InterPro" id="IPR011009">
    <property type="entry name" value="Kinase-like_dom_sf"/>
</dbReference>
<keyword evidence="1" id="KW-0547">Nucleotide-binding</keyword>
<organism evidence="4 5">
    <name type="scientific">Xenoophorus captivus</name>
    <dbReference type="NCBI Taxonomy" id="1517983"/>
    <lineage>
        <taxon>Eukaryota</taxon>
        <taxon>Metazoa</taxon>
        <taxon>Chordata</taxon>
        <taxon>Craniata</taxon>
        <taxon>Vertebrata</taxon>
        <taxon>Euteleostomi</taxon>
        <taxon>Actinopterygii</taxon>
        <taxon>Neopterygii</taxon>
        <taxon>Teleostei</taxon>
        <taxon>Neoteleostei</taxon>
        <taxon>Acanthomorphata</taxon>
        <taxon>Ovalentaria</taxon>
        <taxon>Atherinomorphae</taxon>
        <taxon>Cyprinodontiformes</taxon>
        <taxon>Goodeidae</taxon>
        <taxon>Xenoophorus</taxon>
    </lineage>
</organism>
<dbReference type="Proteomes" id="UP001434883">
    <property type="component" value="Unassembled WGS sequence"/>
</dbReference>
<comment type="caution">
    <text evidence="4">The sequence shown here is derived from an EMBL/GenBank/DDBJ whole genome shotgun (WGS) entry which is preliminary data.</text>
</comment>
<protein>
    <recommendedName>
        <fullName evidence="6">Protein kinase domain-containing protein</fullName>
    </recommendedName>
</protein>
<dbReference type="SUPFAM" id="SSF56112">
    <property type="entry name" value="Protein kinase-like (PK-like)"/>
    <property type="match status" value="1"/>
</dbReference>
<name>A0ABV0QM31_9TELE</name>
<sequence>MAELYTLRPLFPGASEVDTIFKICQVLGTPKKLASAMNFRWPQCVPSNLKTLIPNASPDAIYLMTDLLQWDPKNRPASAQALRYSYFHVGQALGTPQQILEQGRPQPGHVHVQAPLQSQQTLQQQQPLLLLKPMPPTHPPPSNQHCTPSRPLQQVQPSPASAAAQSAGYQRHTGLVRDQQPKHILKQEQTEVMPQSHLPYIVDKSLQSKVSCQVALIDFTIDLMERLAVLHIFWTSVCLAKGAGVGQRKPS</sequence>
<feature type="region of interest" description="Disordered" evidence="3">
    <location>
        <begin position="134"/>
        <end position="165"/>
    </location>
</feature>
<evidence type="ECO:0000256" key="3">
    <source>
        <dbReference type="SAM" id="MobiDB-lite"/>
    </source>
</evidence>
<dbReference type="Gene3D" id="1.10.510.10">
    <property type="entry name" value="Transferase(Phosphotransferase) domain 1"/>
    <property type="match status" value="1"/>
</dbReference>
<feature type="compositionally biased region" description="Low complexity" evidence="3">
    <location>
        <begin position="151"/>
        <end position="165"/>
    </location>
</feature>
<evidence type="ECO:0000256" key="1">
    <source>
        <dbReference type="ARBA" id="ARBA00022741"/>
    </source>
</evidence>
<evidence type="ECO:0008006" key="6">
    <source>
        <dbReference type="Google" id="ProtNLM"/>
    </source>
</evidence>
<gene>
    <name evidence="4" type="ORF">XENOCAPTIV_015620</name>
</gene>